<name>A0A316I2N4_9GAMM</name>
<evidence type="ECO:0000313" key="2">
    <source>
        <dbReference type="EMBL" id="PWK86616.1"/>
    </source>
</evidence>
<gene>
    <name evidence="2" type="ORF">C7456_1076</name>
</gene>
<evidence type="ECO:0000313" key="3">
    <source>
        <dbReference type="Proteomes" id="UP000245812"/>
    </source>
</evidence>
<evidence type="ECO:0000256" key="1">
    <source>
        <dbReference type="SAM" id="SignalP"/>
    </source>
</evidence>
<reference evidence="2 3" key="1">
    <citation type="submission" date="2018-05" db="EMBL/GenBank/DDBJ databases">
        <title>Genomic Encyclopedia of Type Strains, Phase IV (KMG-IV): sequencing the most valuable type-strain genomes for metagenomic binning, comparative biology and taxonomic classification.</title>
        <authorList>
            <person name="Goeker M."/>
        </authorList>
    </citation>
    <scope>NUCLEOTIDE SEQUENCE [LARGE SCALE GENOMIC DNA]</scope>
    <source>
        <strain evidence="2 3">DSM 14263</strain>
    </source>
</reference>
<sequence length="173" mass="16778">MLHPASRSFVRRVLVAAPLLCCAVAPLPRAARAVDTHRAVQAKPGEIVLMRDVASRPAYRQGTPGMALIVDPSPRAEIGAALGTEELSDADASGLSAGGATGHQTTVERVTGGALGAVLGTGNGNGGNVAGNGVSNVVSGPLGAVGGATGGIGAQVTGAIGQLPLPMPAAAGH</sequence>
<keyword evidence="3" id="KW-1185">Reference proteome</keyword>
<comment type="caution">
    <text evidence="2">The sequence shown here is derived from an EMBL/GenBank/DDBJ whole genome shotgun (WGS) entry which is preliminary data.</text>
</comment>
<proteinExistence type="predicted"/>
<feature type="chain" id="PRO_5016281626" evidence="1">
    <location>
        <begin position="34"/>
        <end position="173"/>
    </location>
</feature>
<dbReference type="Proteomes" id="UP000245812">
    <property type="component" value="Unassembled WGS sequence"/>
</dbReference>
<feature type="signal peptide" evidence="1">
    <location>
        <begin position="1"/>
        <end position="33"/>
    </location>
</feature>
<dbReference type="AlphaFoldDB" id="A0A316I2N4"/>
<protein>
    <submittedName>
        <fullName evidence="2">Uncharacterized protein</fullName>
    </submittedName>
</protein>
<accession>A0A316I2N4</accession>
<dbReference type="EMBL" id="QGHC01000007">
    <property type="protein sequence ID" value="PWK86616.1"/>
    <property type="molecule type" value="Genomic_DNA"/>
</dbReference>
<keyword evidence="1" id="KW-0732">Signal</keyword>
<organism evidence="2 3">
    <name type="scientific">Fulvimonas soli</name>
    <dbReference type="NCBI Taxonomy" id="155197"/>
    <lineage>
        <taxon>Bacteria</taxon>
        <taxon>Pseudomonadati</taxon>
        <taxon>Pseudomonadota</taxon>
        <taxon>Gammaproteobacteria</taxon>
        <taxon>Lysobacterales</taxon>
        <taxon>Rhodanobacteraceae</taxon>
        <taxon>Fulvimonas</taxon>
    </lineage>
</organism>